<dbReference type="OrthoDB" id="3211671at2759"/>
<feature type="domain" description="Tf2-1-like SH3-like" evidence="1">
    <location>
        <begin position="4"/>
        <end position="37"/>
    </location>
</feature>
<evidence type="ECO:0000313" key="3">
    <source>
        <dbReference type="Proteomes" id="UP000054279"/>
    </source>
</evidence>
<evidence type="ECO:0000313" key="2">
    <source>
        <dbReference type="EMBL" id="KIJ34771.1"/>
    </source>
</evidence>
<dbReference type="Pfam" id="PF24626">
    <property type="entry name" value="SH3_Tf2-1"/>
    <property type="match status" value="1"/>
</dbReference>
<dbReference type="AlphaFoldDB" id="A0A0C9VBQ5"/>
<accession>A0A0C9VBQ5</accession>
<dbReference type="Proteomes" id="UP000054279">
    <property type="component" value="Unassembled WGS sequence"/>
</dbReference>
<feature type="non-terminal residue" evidence="2">
    <location>
        <position position="1"/>
    </location>
</feature>
<proteinExistence type="predicted"/>
<gene>
    <name evidence="2" type="ORF">M422DRAFT_181682</name>
</gene>
<dbReference type="InterPro" id="IPR056924">
    <property type="entry name" value="SH3_Tf2-1"/>
</dbReference>
<sequence>LPKGRSRKLTPKYIGPYKILTEVILNMTYKLELPVELFLLSVHIPNDGRKFPGHAMGQVTGLGGSPSELPVQCIMSHSGAEENSWFEVYWFSGDKSWLPYTTVSSTTAFNI</sequence>
<feature type="non-terminal residue" evidence="2">
    <location>
        <position position="111"/>
    </location>
</feature>
<keyword evidence="3" id="KW-1185">Reference proteome</keyword>
<dbReference type="EMBL" id="KN837196">
    <property type="protein sequence ID" value="KIJ34771.1"/>
    <property type="molecule type" value="Genomic_DNA"/>
</dbReference>
<name>A0A0C9VBQ5_SPHS4</name>
<reference evidence="2 3" key="1">
    <citation type="submission" date="2014-06" db="EMBL/GenBank/DDBJ databases">
        <title>Evolutionary Origins and Diversification of the Mycorrhizal Mutualists.</title>
        <authorList>
            <consortium name="DOE Joint Genome Institute"/>
            <consortium name="Mycorrhizal Genomics Consortium"/>
            <person name="Kohler A."/>
            <person name="Kuo A."/>
            <person name="Nagy L.G."/>
            <person name="Floudas D."/>
            <person name="Copeland A."/>
            <person name="Barry K.W."/>
            <person name="Cichocki N."/>
            <person name="Veneault-Fourrey C."/>
            <person name="LaButti K."/>
            <person name="Lindquist E.A."/>
            <person name="Lipzen A."/>
            <person name="Lundell T."/>
            <person name="Morin E."/>
            <person name="Murat C."/>
            <person name="Riley R."/>
            <person name="Ohm R."/>
            <person name="Sun H."/>
            <person name="Tunlid A."/>
            <person name="Henrissat B."/>
            <person name="Grigoriev I.V."/>
            <person name="Hibbett D.S."/>
            <person name="Martin F."/>
        </authorList>
    </citation>
    <scope>NUCLEOTIDE SEQUENCE [LARGE SCALE GENOMIC DNA]</scope>
    <source>
        <strain evidence="2 3">SS14</strain>
    </source>
</reference>
<protein>
    <recommendedName>
        <fullName evidence="1">Tf2-1-like SH3-like domain-containing protein</fullName>
    </recommendedName>
</protein>
<dbReference type="HOGENOM" id="CLU_132807_0_1_1"/>
<evidence type="ECO:0000259" key="1">
    <source>
        <dbReference type="Pfam" id="PF24626"/>
    </source>
</evidence>
<organism evidence="2 3">
    <name type="scientific">Sphaerobolus stellatus (strain SS14)</name>
    <dbReference type="NCBI Taxonomy" id="990650"/>
    <lineage>
        <taxon>Eukaryota</taxon>
        <taxon>Fungi</taxon>
        <taxon>Dikarya</taxon>
        <taxon>Basidiomycota</taxon>
        <taxon>Agaricomycotina</taxon>
        <taxon>Agaricomycetes</taxon>
        <taxon>Phallomycetidae</taxon>
        <taxon>Geastrales</taxon>
        <taxon>Sphaerobolaceae</taxon>
        <taxon>Sphaerobolus</taxon>
    </lineage>
</organism>